<evidence type="ECO:0000313" key="3">
    <source>
        <dbReference type="Proteomes" id="UP001167864"/>
    </source>
</evidence>
<dbReference type="AlphaFoldDB" id="A0AAW7K7N3"/>
<evidence type="ECO:0000256" key="1">
    <source>
        <dbReference type="SAM" id="Phobius"/>
    </source>
</evidence>
<feature type="transmembrane region" description="Helical" evidence="1">
    <location>
        <begin position="110"/>
        <end position="131"/>
    </location>
</feature>
<accession>A0AAW7K7N3</accession>
<sequence length="209" mass="24201">MFVKLSFATTQKKYRNYSAALWAGFLGGNIASFVKWGTEIPFPPRTADRAIPPAEMLQDLGFKVSDMTYQYSGHIINWGVAGVHHLFSILFALFYCLVAEVFPAIKLWQGAAFAILVTLGFHGVLLPLFGWGPPLWQLPFHELLSEMFGHVVWMWTIEIFRRDIRNRITHQPDPEFQPQRKINRCYRYLNPEYTRLDKLAKNPTPNKKL</sequence>
<keyword evidence="1" id="KW-1133">Transmembrane helix</keyword>
<protein>
    <submittedName>
        <fullName evidence="2">DUF1440 domain-containing protein</fullName>
    </submittedName>
</protein>
<organism evidence="2 3">
    <name type="scientific">Yersinia nurmii</name>
    <dbReference type="NCBI Taxonomy" id="685706"/>
    <lineage>
        <taxon>Bacteria</taxon>
        <taxon>Pseudomonadati</taxon>
        <taxon>Pseudomonadota</taxon>
        <taxon>Gammaproteobacteria</taxon>
        <taxon>Enterobacterales</taxon>
        <taxon>Yersiniaceae</taxon>
        <taxon>Yersinia</taxon>
    </lineage>
</organism>
<keyword evidence="1" id="KW-0812">Transmembrane</keyword>
<feature type="transmembrane region" description="Helical" evidence="1">
    <location>
        <begin position="20"/>
        <end position="38"/>
    </location>
</feature>
<reference evidence="2" key="1">
    <citation type="submission" date="2023-06" db="EMBL/GenBank/DDBJ databases">
        <authorList>
            <person name="Polev D.E."/>
            <person name="Saitova A.T."/>
            <person name="Bogumilchik E.A."/>
            <person name="Kokorina G.I."/>
            <person name="Voskresenskaia E.A."/>
        </authorList>
    </citation>
    <scope>NUCLEOTIDE SEQUENCE</scope>
    <source>
        <strain evidence="2">2145 StPb PI</strain>
    </source>
</reference>
<dbReference type="InterPro" id="IPR009898">
    <property type="entry name" value="DUF1440"/>
</dbReference>
<dbReference type="EMBL" id="JAUEHU010000005">
    <property type="protein sequence ID" value="MDN0087046.1"/>
    <property type="molecule type" value="Genomic_DNA"/>
</dbReference>
<dbReference type="Proteomes" id="UP001167864">
    <property type="component" value="Unassembled WGS sequence"/>
</dbReference>
<gene>
    <name evidence="2" type="ORF">QVN42_06490</name>
</gene>
<evidence type="ECO:0000313" key="2">
    <source>
        <dbReference type="EMBL" id="MDN0087046.1"/>
    </source>
</evidence>
<proteinExistence type="predicted"/>
<comment type="caution">
    <text evidence="2">The sequence shown here is derived from an EMBL/GenBank/DDBJ whole genome shotgun (WGS) entry which is preliminary data.</text>
</comment>
<dbReference type="Pfam" id="PF07274">
    <property type="entry name" value="DUF1440"/>
    <property type="match status" value="1"/>
</dbReference>
<keyword evidence="1" id="KW-0472">Membrane</keyword>
<feature type="transmembrane region" description="Helical" evidence="1">
    <location>
        <begin position="75"/>
        <end position="98"/>
    </location>
</feature>
<name>A0AAW7K7N3_9GAMM</name>